<organism evidence="1">
    <name type="scientific">marine sediment metagenome</name>
    <dbReference type="NCBI Taxonomy" id="412755"/>
    <lineage>
        <taxon>unclassified sequences</taxon>
        <taxon>metagenomes</taxon>
        <taxon>ecological metagenomes</taxon>
    </lineage>
</organism>
<dbReference type="EMBL" id="LAZR01003303">
    <property type="protein sequence ID" value="KKN19761.1"/>
    <property type="molecule type" value="Genomic_DNA"/>
</dbReference>
<proteinExistence type="predicted"/>
<reference evidence="1" key="1">
    <citation type="journal article" date="2015" name="Nature">
        <title>Complex archaea that bridge the gap between prokaryotes and eukaryotes.</title>
        <authorList>
            <person name="Spang A."/>
            <person name="Saw J.H."/>
            <person name="Jorgensen S.L."/>
            <person name="Zaremba-Niedzwiedzka K."/>
            <person name="Martijn J."/>
            <person name="Lind A.E."/>
            <person name="van Eijk R."/>
            <person name="Schleper C."/>
            <person name="Guy L."/>
            <person name="Ettema T.J."/>
        </authorList>
    </citation>
    <scope>NUCLEOTIDE SEQUENCE</scope>
</reference>
<gene>
    <name evidence="1" type="ORF">LCGC14_0942510</name>
</gene>
<name>A0A0F9R3D7_9ZZZZ</name>
<comment type="caution">
    <text evidence="1">The sequence shown here is derived from an EMBL/GenBank/DDBJ whole genome shotgun (WGS) entry which is preliminary data.</text>
</comment>
<protein>
    <submittedName>
        <fullName evidence="1">Uncharacterized protein</fullName>
    </submittedName>
</protein>
<sequence>MQKIKSVKFYYSSQGTTLKLNQKFSAIKMILEQLYIATDNLVSQQFYPGADKIIGRTPEVSVKISNSGQIIRKFKDLFNQNLNLFVEGKYLEFLNLFKIIKGIDENTINEIYQDLELKFQNLHDTDNINVVVMYAIVLNSLISSIRDLNFGDALREIKRRTSGKILMSDYKIQQELDKLFMVNNENVSILYNISYLDTLAESFNYRKVAHICKIQKSKFINRIVNLIVNSNN</sequence>
<accession>A0A0F9R3D7</accession>
<evidence type="ECO:0000313" key="1">
    <source>
        <dbReference type="EMBL" id="KKN19761.1"/>
    </source>
</evidence>
<dbReference type="AlphaFoldDB" id="A0A0F9R3D7"/>